<sequence length="166" mass="17831">MGAIHYTAEVRNGVSAELSLGDPIGETETAAWVVTYDPGEGPLLQRWRPAKLRVEVDHGPVAIVGGGAEDPKQWAVPQDVRVSVVDSGNFDVEVSCEEAMDEYGSGTIVAMQGDEVVEFKEGVSRRCTANLVYRGSNAMFDFLAYGDGEVIGRTSFGESVEVDEAE</sequence>
<proteinExistence type="predicted"/>
<accession>A6GHA4</accession>
<protein>
    <submittedName>
        <fullName evidence="1">Uncharacterized protein</fullName>
    </submittedName>
</protein>
<dbReference type="RefSeq" id="WP_006976091.1">
    <property type="nucleotide sequence ID" value="NZ_ABCS01000116.1"/>
</dbReference>
<dbReference type="EMBL" id="ABCS01000116">
    <property type="protein sequence ID" value="EDM74773.1"/>
    <property type="molecule type" value="Genomic_DNA"/>
</dbReference>
<dbReference type="Proteomes" id="UP000005801">
    <property type="component" value="Unassembled WGS sequence"/>
</dbReference>
<evidence type="ECO:0000313" key="1">
    <source>
        <dbReference type="EMBL" id="EDM74773.1"/>
    </source>
</evidence>
<comment type="caution">
    <text evidence="1">The sequence shown here is derived from an EMBL/GenBank/DDBJ whole genome shotgun (WGS) entry which is preliminary data.</text>
</comment>
<name>A6GHA4_9BACT</name>
<dbReference type="AlphaFoldDB" id="A6GHA4"/>
<evidence type="ECO:0000313" key="2">
    <source>
        <dbReference type="Proteomes" id="UP000005801"/>
    </source>
</evidence>
<reference evidence="1 2" key="1">
    <citation type="submission" date="2007-06" db="EMBL/GenBank/DDBJ databases">
        <authorList>
            <person name="Shimkets L."/>
            <person name="Ferriera S."/>
            <person name="Johnson J."/>
            <person name="Kravitz S."/>
            <person name="Beeson K."/>
            <person name="Sutton G."/>
            <person name="Rogers Y.-H."/>
            <person name="Friedman R."/>
            <person name="Frazier M."/>
            <person name="Venter J.C."/>
        </authorList>
    </citation>
    <scope>NUCLEOTIDE SEQUENCE [LARGE SCALE GENOMIC DNA]</scope>
    <source>
        <strain evidence="1 2">SIR-1</strain>
    </source>
</reference>
<organism evidence="1 2">
    <name type="scientific">Plesiocystis pacifica SIR-1</name>
    <dbReference type="NCBI Taxonomy" id="391625"/>
    <lineage>
        <taxon>Bacteria</taxon>
        <taxon>Pseudomonadati</taxon>
        <taxon>Myxococcota</taxon>
        <taxon>Polyangia</taxon>
        <taxon>Nannocystales</taxon>
        <taxon>Nannocystaceae</taxon>
        <taxon>Plesiocystis</taxon>
    </lineage>
</organism>
<keyword evidence="2" id="KW-1185">Reference proteome</keyword>
<gene>
    <name evidence="1" type="ORF">PPSIR1_15680</name>
</gene>